<keyword evidence="2" id="KW-0378">Hydrolase</keyword>
<dbReference type="EMBL" id="CP078093">
    <property type="protein sequence ID" value="QXM07100.1"/>
    <property type="molecule type" value="Genomic_DNA"/>
</dbReference>
<dbReference type="Pfam" id="PF00768">
    <property type="entry name" value="Peptidase_S11"/>
    <property type="match status" value="1"/>
</dbReference>
<evidence type="ECO:0000313" key="2">
    <source>
        <dbReference type="EMBL" id="QXM07100.1"/>
    </source>
</evidence>
<sequence length="392" mass="44310">MKRVTAIFITFIFLLNSTFSFADVKVKINARAALLMEEESGEILFSENIDESFAPASITKLMTYLVAMEAVEKGQISMNDLVTISPRAAREAGASYRLKAGEIIKLRELIEAMLIVSANDAAFAIAEYVGGSMENFVKIMNEKAKEIGMVNTHFVNPNGMPEKDEGNMMTAKDIGILVKYIMDHYKEEILPLTDQEFYQNKRRNFYKKSTNGLLKVIPDVDGLKTGYTREAGFCLAATMNVKKKNENEKDFRLISVVLGTESDFNRIHESEKLLNYGIANFTKRRIIKSEEMIGKINLWGAKELPIKLLAKKDAWAFGVKNGIEKSREISLLDKMPFPIIKGQKLGELKVTLYNGKVITMDLISDRDIKKIPFKVFITKFWSVFSSLISNIM</sequence>
<dbReference type="InterPro" id="IPR001967">
    <property type="entry name" value="Peptidase_S11_N"/>
</dbReference>
<dbReference type="PANTHER" id="PTHR21581:SF6">
    <property type="entry name" value="TRAFFICKING PROTEIN PARTICLE COMPLEX SUBUNIT 12"/>
    <property type="match status" value="1"/>
</dbReference>
<dbReference type="PANTHER" id="PTHR21581">
    <property type="entry name" value="D-ALANYL-D-ALANINE CARBOXYPEPTIDASE"/>
    <property type="match status" value="1"/>
</dbReference>
<proteinExistence type="predicted"/>
<evidence type="ECO:0000313" key="3">
    <source>
        <dbReference type="Proteomes" id="UP000886818"/>
    </source>
</evidence>
<dbReference type="GO" id="GO:0004180">
    <property type="term" value="F:carboxypeptidase activity"/>
    <property type="evidence" value="ECO:0007669"/>
    <property type="project" value="UniProtKB-KW"/>
</dbReference>
<dbReference type="Proteomes" id="UP000886818">
    <property type="component" value="Chromosome"/>
</dbReference>
<gene>
    <name evidence="2" type="ORF">KVH43_05170</name>
</gene>
<name>A0ABX8RGQ7_9CLOT</name>
<accession>A0ABX8RGQ7</accession>
<reference evidence="2" key="1">
    <citation type="submission" date="2021-07" db="EMBL/GenBank/DDBJ databases">
        <title>Complete genome sequence of Crassaminicella sp. 143-21, isolated from a deep-sea hydrothermal vent.</title>
        <authorList>
            <person name="Li X."/>
        </authorList>
    </citation>
    <scope>NUCLEOTIDE SEQUENCE</scope>
    <source>
        <strain evidence="2">143-21</strain>
    </source>
</reference>
<keyword evidence="2" id="KW-0645">Protease</keyword>
<keyword evidence="2" id="KW-0121">Carboxypeptidase</keyword>
<dbReference type="RefSeq" id="WP_218283789.1">
    <property type="nucleotide sequence ID" value="NZ_CP078093.1"/>
</dbReference>
<keyword evidence="3" id="KW-1185">Reference proteome</keyword>
<dbReference type="SMART" id="SM00936">
    <property type="entry name" value="PBP5_C"/>
    <property type="match status" value="1"/>
</dbReference>
<evidence type="ECO:0000259" key="1">
    <source>
        <dbReference type="SMART" id="SM00936"/>
    </source>
</evidence>
<organism evidence="2 3">
    <name type="scientific">Crassaminicella indica</name>
    <dbReference type="NCBI Taxonomy" id="2855394"/>
    <lineage>
        <taxon>Bacteria</taxon>
        <taxon>Bacillati</taxon>
        <taxon>Bacillota</taxon>
        <taxon>Clostridia</taxon>
        <taxon>Eubacteriales</taxon>
        <taxon>Clostridiaceae</taxon>
        <taxon>Crassaminicella</taxon>
    </lineage>
</organism>
<dbReference type="Pfam" id="PF07943">
    <property type="entry name" value="PBP5_C"/>
    <property type="match status" value="1"/>
</dbReference>
<protein>
    <submittedName>
        <fullName evidence="2">D-alanyl-D-alanine carboxypeptidase</fullName>
    </submittedName>
</protein>
<feature type="domain" description="Peptidase S11 D-Ala-D-Ala carboxypeptidase A C-terminal" evidence="1">
    <location>
        <begin position="281"/>
        <end position="370"/>
    </location>
</feature>
<dbReference type="InterPro" id="IPR012907">
    <property type="entry name" value="Peptidase_S11_C"/>
</dbReference>